<protein>
    <submittedName>
        <fullName evidence="1">Uncharacterized protein</fullName>
    </submittedName>
</protein>
<dbReference type="AlphaFoldDB" id="A0A9W4USB1"/>
<comment type="caution">
    <text evidence="1">The sequence shown here is derived from an EMBL/GenBank/DDBJ whole genome shotgun (WGS) entry which is preliminary data.</text>
</comment>
<sequence>MQRRNTRISSNACKWFITLPSQVPGNQYILGNQDKVFCYFNPRCKFPLVRDQSLIYSSAVLGRISNNCVA</sequence>
<keyword evidence="2" id="KW-1185">Reference proteome</keyword>
<evidence type="ECO:0000313" key="1">
    <source>
        <dbReference type="EMBL" id="CAI6341170.1"/>
    </source>
</evidence>
<evidence type="ECO:0000313" key="2">
    <source>
        <dbReference type="Proteomes" id="UP001152607"/>
    </source>
</evidence>
<proteinExistence type="predicted"/>
<accession>A0A9W4USB1</accession>
<organism evidence="1 2">
    <name type="scientific">Periconia digitata</name>
    <dbReference type="NCBI Taxonomy" id="1303443"/>
    <lineage>
        <taxon>Eukaryota</taxon>
        <taxon>Fungi</taxon>
        <taxon>Dikarya</taxon>
        <taxon>Ascomycota</taxon>
        <taxon>Pezizomycotina</taxon>
        <taxon>Dothideomycetes</taxon>
        <taxon>Pleosporomycetidae</taxon>
        <taxon>Pleosporales</taxon>
        <taxon>Massarineae</taxon>
        <taxon>Periconiaceae</taxon>
        <taxon>Periconia</taxon>
    </lineage>
</organism>
<dbReference type="Proteomes" id="UP001152607">
    <property type="component" value="Unassembled WGS sequence"/>
</dbReference>
<gene>
    <name evidence="1" type="ORF">PDIGIT_LOCUS14363</name>
</gene>
<name>A0A9W4USB1_9PLEO</name>
<dbReference type="EMBL" id="CAOQHR010000011">
    <property type="protein sequence ID" value="CAI6341170.1"/>
    <property type="molecule type" value="Genomic_DNA"/>
</dbReference>
<reference evidence="1" key="1">
    <citation type="submission" date="2023-01" db="EMBL/GenBank/DDBJ databases">
        <authorList>
            <person name="Van Ghelder C."/>
            <person name="Rancurel C."/>
        </authorList>
    </citation>
    <scope>NUCLEOTIDE SEQUENCE</scope>
    <source>
        <strain evidence="1">CNCM I-4278</strain>
    </source>
</reference>